<keyword evidence="6" id="KW-1185">Reference proteome</keyword>
<proteinExistence type="predicted"/>
<feature type="compositionally biased region" description="Acidic residues" evidence="1">
    <location>
        <begin position="682"/>
        <end position="697"/>
    </location>
</feature>
<organism evidence="5 6">
    <name type="scientific">Bacterioplanoides pacificum</name>
    <dbReference type="NCBI Taxonomy" id="1171596"/>
    <lineage>
        <taxon>Bacteria</taxon>
        <taxon>Pseudomonadati</taxon>
        <taxon>Pseudomonadota</taxon>
        <taxon>Gammaproteobacteria</taxon>
        <taxon>Oceanospirillales</taxon>
        <taxon>Oceanospirillaceae</taxon>
        <taxon>Bacterioplanoides</taxon>
    </lineage>
</organism>
<gene>
    <name evidence="5" type="ORF">ACFOMG_06945</name>
</gene>
<keyword evidence="2" id="KW-0812">Transmembrane</keyword>
<dbReference type="PANTHER" id="PTHR10579">
    <property type="entry name" value="CALCIUM-ACTIVATED CHLORIDE CHANNEL REGULATOR"/>
    <property type="match status" value="1"/>
</dbReference>
<dbReference type="Pfam" id="PF00092">
    <property type="entry name" value="VWA"/>
    <property type="match status" value="1"/>
</dbReference>
<dbReference type="InterPro" id="IPR051266">
    <property type="entry name" value="CLCR"/>
</dbReference>
<comment type="caution">
    <text evidence="5">The sequence shown here is derived from an EMBL/GenBank/DDBJ whole genome shotgun (WGS) entry which is preliminary data.</text>
</comment>
<feature type="compositionally biased region" description="Polar residues" evidence="1">
    <location>
        <begin position="601"/>
        <end position="610"/>
    </location>
</feature>
<dbReference type="Gene3D" id="3.40.50.410">
    <property type="entry name" value="von Willebrand factor, type A domain"/>
    <property type="match status" value="1"/>
</dbReference>
<dbReference type="CDD" id="cd00198">
    <property type="entry name" value="vWFA"/>
    <property type="match status" value="1"/>
</dbReference>
<reference evidence="6" key="1">
    <citation type="journal article" date="2019" name="Int. J. Syst. Evol. Microbiol.">
        <title>The Global Catalogue of Microorganisms (GCM) 10K type strain sequencing project: providing services to taxonomists for standard genome sequencing and annotation.</title>
        <authorList>
            <consortium name="The Broad Institute Genomics Platform"/>
            <consortium name="The Broad Institute Genome Sequencing Center for Infectious Disease"/>
            <person name="Wu L."/>
            <person name="Ma J."/>
        </authorList>
    </citation>
    <scope>NUCLEOTIDE SEQUENCE [LARGE SCALE GENOMIC DNA]</scope>
    <source>
        <strain evidence="6">KCTC 42424</strain>
    </source>
</reference>
<dbReference type="SMART" id="SM00327">
    <property type="entry name" value="VWA"/>
    <property type="match status" value="1"/>
</dbReference>
<feature type="region of interest" description="Disordered" evidence="1">
    <location>
        <begin position="566"/>
        <end position="595"/>
    </location>
</feature>
<evidence type="ECO:0000313" key="6">
    <source>
        <dbReference type="Proteomes" id="UP001595722"/>
    </source>
</evidence>
<dbReference type="InterPro" id="IPR036465">
    <property type="entry name" value="vWFA_dom_sf"/>
</dbReference>
<sequence>MIRRCSLSGVMLLSLLLFLSSLFPFSVYAEDAVVKPADVRVIIDISGSMKQSDPDNLRIPALNLLVELLPDGSQAGVWTFGRYVNMLVPLATVNPAWRQQAKQAATEINSVGLQTNLTEAMEKASWKIKPDSGFDQSVILLTDGKIDMRRAGVAADINDQQRQRLLTEVLPSYIEAGARVHTVALSDAADEKMLQQIALETGGLFIKADNADDLLKAFLKAFDRAVPAEQVPMDGNRFDIDDSVREFTALIFRKAGAGETRLQTPGGDVITETASRQLDNVRWHRDLNFDLITVRQPQSGSWSVKADIDPDNRVQILTDMKLRVTGLPETIFVGYPIDLTMALTEKGEVIAAAEILSLTDVSLKVTAPDGRTGSKLLSDPEVLPEDGVFRESLTRLSQQGEYQIEVLAQGRTFKRKQVLTTRLMEPMAVAVTPDVAQQQLAVRVSPQVEHIDTALSRVIARITSPDGSSVIQSMEFDARQNSWLLLLDGEKGPGQYDILLNIRGVTANGSTFKTKPENIVAEFPLTLPGEAQPQVREAAPLLADEVAEPAADNVATDAAVEENIAAEPENEARSEPEVEASADTEKAGEEESITPDLAEKYQQQEAGQQSEENDEDVSGEPATEGVAWWIYLLLAVGNLAVFGGVGYWWFARRKALPGQAAAGQSEHRLPPDLEVNDLDEEDFSGDFDAFDDDSEEEIPAKPGPAPAMGGGADDGLSLDDDFAIDPDDGDADMREDWGEFDDPEEGDKNT</sequence>
<dbReference type="PROSITE" id="PS50234">
    <property type="entry name" value="VWFA"/>
    <property type="match status" value="1"/>
</dbReference>
<evidence type="ECO:0000256" key="2">
    <source>
        <dbReference type="SAM" id="Phobius"/>
    </source>
</evidence>
<feature type="compositionally biased region" description="Acidic residues" evidence="1">
    <location>
        <begin position="716"/>
        <end position="730"/>
    </location>
</feature>
<feature type="transmembrane region" description="Helical" evidence="2">
    <location>
        <begin position="628"/>
        <end position="650"/>
    </location>
</feature>
<feature type="domain" description="VWFA" evidence="4">
    <location>
        <begin position="38"/>
        <end position="222"/>
    </location>
</feature>
<dbReference type="SUPFAM" id="SSF53300">
    <property type="entry name" value="vWA-like"/>
    <property type="match status" value="1"/>
</dbReference>
<evidence type="ECO:0000313" key="5">
    <source>
        <dbReference type="EMBL" id="MFC3679846.1"/>
    </source>
</evidence>
<keyword evidence="3" id="KW-0732">Signal</keyword>
<keyword evidence="2" id="KW-0472">Membrane</keyword>
<feature type="region of interest" description="Disordered" evidence="1">
    <location>
        <begin position="601"/>
        <end position="620"/>
    </location>
</feature>
<keyword evidence="2" id="KW-1133">Transmembrane helix</keyword>
<feature type="signal peptide" evidence="3">
    <location>
        <begin position="1"/>
        <end position="29"/>
    </location>
</feature>
<evidence type="ECO:0000256" key="3">
    <source>
        <dbReference type="SAM" id="SignalP"/>
    </source>
</evidence>
<dbReference type="PANTHER" id="PTHR10579:SF43">
    <property type="entry name" value="ZINC FINGER (C3HC4-TYPE RING FINGER) FAMILY PROTEIN"/>
    <property type="match status" value="1"/>
</dbReference>
<protein>
    <submittedName>
        <fullName evidence="5">VWA domain-containing protein</fullName>
    </submittedName>
</protein>
<dbReference type="RefSeq" id="WP_376865636.1">
    <property type="nucleotide sequence ID" value="NZ_JBHRYB010000005.1"/>
</dbReference>
<feature type="region of interest" description="Disordered" evidence="1">
    <location>
        <begin position="682"/>
        <end position="750"/>
    </location>
</feature>
<evidence type="ECO:0000259" key="4">
    <source>
        <dbReference type="PROSITE" id="PS50234"/>
    </source>
</evidence>
<accession>A0ABV7VTG5</accession>
<name>A0ABV7VTG5_9GAMM</name>
<dbReference type="Proteomes" id="UP001595722">
    <property type="component" value="Unassembled WGS sequence"/>
</dbReference>
<dbReference type="InterPro" id="IPR002035">
    <property type="entry name" value="VWF_A"/>
</dbReference>
<feature type="chain" id="PRO_5047106391" evidence="3">
    <location>
        <begin position="30"/>
        <end position="750"/>
    </location>
</feature>
<dbReference type="EMBL" id="JBHRYB010000005">
    <property type="protein sequence ID" value="MFC3679846.1"/>
    <property type="molecule type" value="Genomic_DNA"/>
</dbReference>
<feature type="compositionally biased region" description="Acidic residues" evidence="1">
    <location>
        <begin position="738"/>
        <end position="750"/>
    </location>
</feature>
<evidence type="ECO:0000256" key="1">
    <source>
        <dbReference type="SAM" id="MobiDB-lite"/>
    </source>
</evidence>